<dbReference type="Pfam" id="PF06722">
    <property type="entry name" value="EryCIII-like_C"/>
    <property type="match status" value="1"/>
</dbReference>
<evidence type="ECO:0000259" key="1">
    <source>
        <dbReference type="Pfam" id="PF06722"/>
    </source>
</evidence>
<dbReference type="Gene3D" id="3.40.50.2000">
    <property type="entry name" value="Glycogen Phosphorylase B"/>
    <property type="match status" value="2"/>
</dbReference>
<dbReference type="InterPro" id="IPR050426">
    <property type="entry name" value="Glycosyltransferase_28"/>
</dbReference>
<gene>
    <name evidence="2" type="ORF">GCM10023307_12640</name>
</gene>
<dbReference type="Proteomes" id="UP001499959">
    <property type="component" value="Unassembled WGS sequence"/>
</dbReference>
<name>A0ABP9B1G0_9GAMM</name>
<keyword evidence="3" id="KW-1185">Reference proteome</keyword>
<dbReference type="PANTHER" id="PTHR48050:SF13">
    <property type="entry name" value="STEROL 3-BETA-GLUCOSYLTRANSFERASE UGT80A2"/>
    <property type="match status" value="1"/>
</dbReference>
<feature type="domain" description="Erythromycin biosynthesis protein CIII-like C-terminal" evidence="1">
    <location>
        <begin position="265"/>
        <end position="328"/>
    </location>
</feature>
<organism evidence="2 3">
    <name type="scientific">Lysobacter hankyongensis</name>
    <dbReference type="NCBI Taxonomy" id="1176535"/>
    <lineage>
        <taxon>Bacteria</taxon>
        <taxon>Pseudomonadati</taxon>
        <taxon>Pseudomonadota</taxon>
        <taxon>Gammaproteobacteria</taxon>
        <taxon>Lysobacterales</taxon>
        <taxon>Lysobacteraceae</taxon>
        <taxon>Lysobacter</taxon>
    </lineage>
</organism>
<sequence>MKILFIPNAGAVVPHLAPLMALALKLDPVAHEVGFLAPARFHASVRALGKQVLDIDYRPERAFQDEMSACTRFRPDVIVDDFSLVTLLTATLMDLPRVTIARTGAFPGYVPRDANHCHSCESIARFDFAANFSESESCFGIPAPESFADVCAAHASIVPGIASIEQLPFDADDRPDFFFSGALDLPDRLMPIPDGRTRPDEAAMSEFFERHAQRRIVFVTLGSVLAPSDSIRRAILHMLDAGVAVVSTVGMTDLPAGYDRLFHYAPFVPMHAVCSRVDMMVHHCGSGTYQYAILHGLPSLCIGSGFYDRDDIGRRLHELGVGRFIPGDDAALFVETFRDGFDACIDPSSAWHAQAMRRLDALKRENDLASRRFDLESILNEVVRTCV</sequence>
<dbReference type="InterPro" id="IPR010610">
    <property type="entry name" value="EryCIII-like_C"/>
</dbReference>
<protein>
    <recommendedName>
        <fullName evidence="1">Erythromycin biosynthesis protein CIII-like C-terminal domain-containing protein</fullName>
    </recommendedName>
</protein>
<comment type="caution">
    <text evidence="2">The sequence shown here is derived from an EMBL/GenBank/DDBJ whole genome shotgun (WGS) entry which is preliminary data.</text>
</comment>
<reference evidence="3" key="1">
    <citation type="journal article" date="2019" name="Int. J. Syst. Evol. Microbiol.">
        <title>The Global Catalogue of Microorganisms (GCM) 10K type strain sequencing project: providing services to taxonomists for standard genome sequencing and annotation.</title>
        <authorList>
            <consortium name="The Broad Institute Genomics Platform"/>
            <consortium name="The Broad Institute Genome Sequencing Center for Infectious Disease"/>
            <person name="Wu L."/>
            <person name="Ma J."/>
        </authorList>
    </citation>
    <scope>NUCLEOTIDE SEQUENCE [LARGE SCALE GENOMIC DNA]</scope>
    <source>
        <strain evidence="3">JCM 18204</strain>
    </source>
</reference>
<dbReference type="SUPFAM" id="SSF53756">
    <property type="entry name" value="UDP-Glycosyltransferase/glycogen phosphorylase"/>
    <property type="match status" value="1"/>
</dbReference>
<dbReference type="EMBL" id="BAABJE010000005">
    <property type="protein sequence ID" value="GAA4788991.1"/>
    <property type="molecule type" value="Genomic_DNA"/>
</dbReference>
<evidence type="ECO:0000313" key="2">
    <source>
        <dbReference type="EMBL" id="GAA4788991.1"/>
    </source>
</evidence>
<accession>A0ABP9B1G0</accession>
<dbReference type="PANTHER" id="PTHR48050">
    <property type="entry name" value="STEROL 3-BETA-GLUCOSYLTRANSFERASE"/>
    <property type="match status" value="1"/>
</dbReference>
<evidence type="ECO:0000313" key="3">
    <source>
        <dbReference type="Proteomes" id="UP001499959"/>
    </source>
</evidence>
<proteinExistence type="predicted"/>